<evidence type="ECO:0000256" key="1">
    <source>
        <dbReference type="ARBA" id="ARBA00023125"/>
    </source>
</evidence>
<dbReference type="CDD" id="cd00093">
    <property type="entry name" value="HTH_XRE"/>
    <property type="match status" value="1"/>
</dbReference>
<dbReference type="SUPFAM" id="SSF47413">
    <property type="entry name" value="lambda repressor-like DNA-binding domains"/>
    <property type="match status" value="1"/>
</dbReference>
<reference evidence="4" key="1">
    <citation type="submission" date="2016-10" db="EMBL/GenBank/DDBJ databases">
        <authorList>
            <person name="Varghese N."/>
            <person name="Submissions S."/>
        </authorList>
    </citation>
    <scope>NUCLEOTIDE SEQUENCE [LARGE SCALE GENOMIC DNA]</scope>
    <source>
        <strain evidence="4">DSM 1551</strain>
    </source>
</reference>
<dbReference type="Proteomes" id="UP000198558">
    <property type="component" value="Unassembled WGS sequence"/>
</dbReference>
<feature type="domain" description="HTH cro/C1-type" evidence="2">
    <location>
        <begin position="8"/>
        <end position="62"/>
    </location>
</feature>
<dbReference type="InterPro" id="IPR001387">
    <property type="entry name" value="Cro/C1-type_HTH"/>
</dbReference>
<dbReference type="GO" id="GO:0003677">
    <property type="term" value="F:DNA binding"/>
    <property type="evidence" value="ECO:0007669"/>
    <property type="project" value="UniProtKB-KW"/>
</dbReference>
<dbReference type="GeneID" id="78289284"/>
<dbReference type="RefSeq" id="WP_092356086.1">
    <property type="nucleotide sequence ID" value="NZ_CAJTPY010000050.1"/>
</dbReference>
<proteinExistence type="predicted"/>
<accession>A0A1I0H394</accession>
<dbReference type="EMBL" id="FOIN01000041">
    <property type="protein sequence ID" value="SET78021.1"/>
    <property type="molecule type" value="Genomic_DNA"/>
</dbReference>
<name>A0A1I0H394_9FIRM</name>
<dbReference type="PANTHER" id="PTHR46558:SF4">
    <property type="entry name" value="DNA-BIDING PHAGE PROTEIN"/>
    <property type="match status" value="1"/>
</dbReference>
<dbReference type="Gene3D" id="1.10.260.40">
    <property type="entry name" value="lambda repressor-like DNA-binding domains"/>
    <property type="match status" value="1"/>
</dbReference>
<organism evidence="3 4">
    <name type="scientific">Thomasclavelia cocleata</name>
    <dbReference type="NCBI Taxonomy" id="69824"/>
    <lineage>
        <taxon>Bacteria</taxon>
        <taxon>Bacillati</taxon>
        <taxon>Bacillota</taxon>
        <taxon>Erysipelotrichia</taxon>
        <taxon>Erysipelotrichales</taxon>
        <taxon>Coprobacillaceae</taxon>
        <taxon>Thomasclavelia</taxon>
    </lineage>
</organism>
<sequence>MNILGERIQFMRDEFSLTQAQLADKLGITKGMLASYEQGRARPNDLMLTKICKFFNVIPEYFLNLTNEPLPLEKDDNYTIVIPKKLQDIDGIKNEIKLFIEYLEFKNNKLK</sequence>
<evidence type="ECO:0000313" key="4">
    <source>
        <dbReference type="Proteomes" id="UP000198558"/>
    </source>
</evidence>
<dbReference type="PANTHER" id="PTHR46558">
    <property type="entry name" value="TRACRIPTIONAL REGULATORY PROTEIN-RELATED-RELATED"/>
    <property type="match status" value="1"/>
</dbReference>
<dbReference type="PROSITE" id="PS50943">
    <property type="entry name" value="HTH_CROC1"/>
    <property type="match status" value="1"/>
</dbReference>
<dbReference type="SMART" id="SM00530">
    <property type="entry name" value="HTH_XRE"/>
    <property type="match status" value="1"/>
</dbReference>
<evidence type="ECO:0000259" key="2">
    <source>
        <dbReference type="PROSITE" id="PS50943"/>
    </source>
</evidence>
<dbReference type="OrthoDB" id="1766270at2"/>
<evidence type="ECO:0000313" key="3">
    <source>
        <dbReference type="EMBL" id="SET78021.1"/>
    </source>
</evidence>
<protein>
    <submittedName>
        <fullName evidence="3">Helix-turn-helix domain-containing protein</fullName>
    </submittedName>
</protein>
<keyword evidence="1" id="KW-0238">DNA-binding</keyword>
<dbReference type="Pfam" id="PF12844">
    <property type="entry name" value="HTH_19"/>
    <property type="match status" value="1"/>
</dbReference>
<gene>
    <name evidence="3" type="ORF">SAMN04489758_14120</name>
</gene>
<keyword evidence="4" id="KW-1185">Reference proteome</keyword>
<dbReference type="InterPro" id="IPR010982">
    <property type="entry name" value="Lambda_DNA-bd_dom_sf"/>
</dbReference>
<dbReference type="AlphaFoldDB" id="A0A1I0H394"/>